<feature type="transmembrane region" description="Helical" evidence="1">
    <location>
        <begin position="392"/>
        <end position="413"/>
    </location>
</feature>
<dbReference type="Proteomes" id="UP000307768">
    <property type="component" value="Unassembled WGS sequence"/>
</dbReference>
<keyword evidence="1" id="KW-0812">Transmembrane</keyword>
<reference evidence="2 3" key="1">
    <citation type="submission" date="2019-09" db="EMBL/GenBank/DDBJ databases">
        <title>Mumia zhuanghuii sp. nov. isolated from the intestinal contents of plateau pika (Ochotona curzoniae) in the Qinghai-Tibet plateau of China.</title>
        <authorList>
            <person name="Tian Z."/>
        </authorList>
    </citation>
    <scope>NUCLEOTIDE SEQUENCE [LARGE SCALE GENOMIC DNA]</scope>
    <source>
        <strain evidence="3">350</strain>
    </source>
</reference>
<keyword evidence="1" id="KW-1133">Transmembrane helix</keyword>
<dbReference type="EMBL" id="VDFQ02000001">
    <property type="protein sequence ID" value="KAA1424815.1"/>
    <property type="molecule type" value="Genomic_DNA"/>
</dbReference>
<comment type="caution">
    <text evidence="2">The sequence shown here is derived from an EMBL/GenBank/DDBJ whole genome shotgun (WGS) entry which is preliminary data.</text>
</comment>
<feature type="transmembrane region" description="Helical" evidence="1">
    <location>
        <begin position="194"/>
        <end position="216"/>
    </location>
</feature>
<feature type="transmembrane region" description="Helical" evidence="1">
    <location>
        <begin position="294"/>
        <end position="311"/>
    </location>
</feature>
<feature type="transmembrane region" description="Helical" evidence="1">
    <location>
        <begin position="433"/>
        <end position="451"/>
    </location>
</feature>
<evidence type="ECO:0000313" key="3">
    <source>
        <dbReference type="Proteomes" id="UP000307768"/>
    </source>
</evidence>
<accession>A0A5Q6S357</accession>
<evidence type="ECO:0000313" key="2">
    <source>
        <dbReference type="EMBL" id="KAA1424815.1"/>
    </source>
</evidence>
<feature type="transmembrane region" description="Helical" evidence="1">
    <location>
        <begin position="499"/>
        <end position="522"/>
    </location>
</feature>
<feature type="transmembrane region" description="Helical" evidence="1">
    <location>
        <begin position="236"/>
        <end position="257"/>
    </location>
</feature>
<dbReference type="RefSeq" id="WP_149767964.1">
    <property type="nucleotide sequence ID" value="NZ_VDFQ02000001.1"/>
</dbReference>
<proteinExistence type="predicted"/>
<sequence length="529" mass="55316">MTDSFTGTGTLVRLALRRTRFALLWWFVGISALYYVTAVSLAATYPDQASLDRLAASVEGNAALLAMAGPDYALDTLGGQTAWQTSAFGAILAGLMSTFLVVRLTRAGEENGQDELIRADVVGRSATTAAALVITSAINVVLVVAVALLLIASDLPVAGSWALALALGCAGLVFMGFALVFCQVSSTTRGAWGMSGGVIALAYLLRAVGDVGNGALSWLSPIGWGQQMRAYDDERWWPALLSLAVAIALCGLARALFDRRDFGAGLVAARRGPGTREWRGGAYELAWRLQRPTVIGWLIGLAVGGFAYGSIGDDVGDLVGDGDLSDVMTGGETSGTALVDGFYASAVLLLAIAAAAFGVASVLRARAEEVNGRLEPVLTTALSRPTYLSSHLLVALGASTLGIALAGFATGLMNGVVSGDYGRVWPLTWAGLSYAPAIWVLIGVAVALIGLVPRLTSLAWVAIVFAAVVMFFGPLLQFPDWVTNVSPFSHLAMVPLEDLSWPPIMWLTAVAVALLAAGYVGFRRRDVVN</sequence>
<gene>
    <name evidence="2" type="ORF">FE697_002560</name>
</gene>
<organism evidence="2 3">
    <name type="scientific">Mumia zhuanghuii</name>
    <dbReference type="NCBI Taxonomy" id="2585211"/>
    <lineage>
        <taxon>Bacteria</taxon>
        <taxon>Bacillati</taxon>
        <taxon>Actinomycetota</taxon>
        <taxon>Actinomycetes</taxon>
        <taxon>Propionibacteriales</taxon>
        <taxon>Nocardioidaceae</taxon>
        <taxon>Mumia</taxon>
    </lineage>
</organism>
<feature type="transmembrane region" description="Helical" evidence="1">
    <location>
        <begin position="126"/>
        <end position="152"/>
    </location>
</feature>
<feature type="transmembrane region" description="Helical" evidence="1">
    <location>
        <begin position="342"/>
        <end position="363"/>
    </location>
</feature>
<dbReference type="AlphaFoldDB" id="A0A5Q6S357"/>
<name>A0A5Q6S357_9ACTN</name>
<feature type="transmembrane region" description="Helical" evidence="1">
    <location>
        <begin position="158"/>
        <end position="182"/>
    </location>
</feature>
<feature type="transmembrane region" description="Helical" evidence="1">
    <location>
        <begin position="87"/>
        <end position="105"/>
    </location>
</feature>
<protein>
    <submittedName>
        <fullName evidence="2">ABC transporter permease</fullName>
    </submittedName>
</protein>
<feature type="transmembrane region" description="Helical" evidence="1">
    <location>
        <begin position="21"/>
        <end position="45"/>
    </location>
</feature>
<evidence type="ECO:0000256" key="1">
    <source>
        <dbReference type="SAM" id="Phobius"/>
    </source>
</evidence>
<dbReference type="OrthoDB" id="2014935at2"/>
<keyword evidence="1" id="KW-0472">Membrane</keyword>
<feature type="transmembrane region" description="Helical" evidence="1">
    <location>
        <begin position="458"/>
        <end position="479"/>
    </location>
</feature>